<dbReference type="SUPFAM" id="SSF52096">
    <property type="entry name" value="ClpP/crotonase"/>
    <property type="match status" value="1"/>
</dbReference>
<name>A0A5Y3X6D8_SALER</name>
<reference evidence="5" key="2">
    <citation type="submission" date="2018-08" db="EMBL/GenBank/DDBJ databases">
        <authorList>
            <consortium name="GenomeTrakr network: Whole genome sequencing for foodborne pathogen traceback"/>
        </authorList>
    </citation>
    <scope>NUCLEOTIDE SEQUENCE [LARGE SCALE GENOMIC DNA]</scope>
    <source>
        <strain evidence="5">FDA00003943</strain>
    </source>
</reference>
<dbReference type="Proteomes" id="UP000885342">
    <property type="component" value="Unassembled WGS sequence"/>
</dbReference>
<dbReference type="PROSITE" id="PS50980">
    <property type="entry name" value="COA_CT_NTER"/>
    <property type="match status" value="1"/>
</dbReference>
<keyword evidence="2" id="KW-1133">Transmembrane helix</keyword>
<dbReference type="NCBIfam" id="TIGR03133">
    <property type="entry name" value="malonate_beta"/>
    <property type="match status" value="1"/>
</dbReference>
<dbReference type="GO" id="GO:0006633">
    <property type="term" value="P:fatty acid biosynthetic process"/>
    <property type="evidence" value="ECO:0007669"/>
    <property type="project" value="TreeGrafter"/>
</dbReference>
<dbReference type="EMBL" id="RSKH01000004">
    <property type="protein sequence ID" value="MII79198.1"/>
    <property type="molecule type" value="Genomic_DNA"/>
</dbReference>
<evidence type="ECO:0000256" key="2">
    <source>
        <dbReference type="SAM" id="Phobius"/>
    </source>
</evidence>
<accession>A0A5Y3X6D8</accession>
<protein>
    <submittedName>
        <fullName evidence="4">Biotin-independent malonate decarboxylase subunit beta</fullName>
    </submittedName>
</protein>
<dbReference type="PANTHER" id="PTHR42995">
    <property type="entry name" value="ACETYL-COENZYME A CARBOXYLASE CARBOXYL TRANSFERASE SUBUNIT BETA, CHLOROPLASTIC"/>
    <property type="match status" value="1"/>
</dbReference>
<evidence type="ECO:0000259" key="3">
    <source>
        <dbReference type="PROSITE" id="PS50980"/>
    </source>
</evidence>
<dbReference type="PANTHER" id="PTHR42995:SF1">
    <property type="entry name" value="MALONATE DECARBOXYLASE BETA SUBUNIT"/>
    <property type="match status" value="1"/>
</dbReference>
<keyword evidence="2" id="KW-0472">Membrane</keyword>
<feature type="transmembrane region" description="Helical" evidence="2">
    <location>
        <begin position="143"/>
        <end position="169"/>
    </location>
</feature>
<gene>
    <name evidence="5" type="ORF">AIF45_08860</name>
    <name evidence="4" type="ORF">DNU24_06305</name>
</gene>
<dbReference type="NCBIfam" id="NF005530">
    <property type="entry name" value="PRK07189.1"/>
    <property type="match status" value="1"/>
</dbReference>
<dbReference type="AlphaFoldDB" id="A0A5Y3X6D8"/>
<dbReference type="InterPro" id="IPR034733">
    <property type="entry name" value="AcCoA_carboxyl_beta"/>
</dbReference>
<dbReference type="GO" id="GO:0016740">
    <property type="term" value="F:transferase activity"/>
    <property type="evidence" value="ECO:0007669"/>
    <property type="project" value="UniProtKB-KW"/>
</dbReference>
<dbReference type="Proteomes" id="UP000839747">
    <property type="component" value="Unassembled WGS sequence"/>
</dbReference>
<comment type="caution">
    <text evidence="4">The sequence shown here is derived from an EMBL/GenBank/DDBJ whole genome shotgun (WGS) entry which is preliminary data.</text>
</comment>
<organism evidence="4">
    <name type="scientific">Salmonella enterica subsp. salamae</name>
    <dbReference type="NCBI Taxonomy" id="59202"/>
    <lineage>
        <taxon>Bacteria</taxon>
        <taxon>Pseudomonadati</taxon>
        <taxon>Pseudomonadota</taxon>
        <taxon>Gammaproteobacteria</taxon>
        <taxon>Enterobacterales</taxon>
        <taxon>Enterobacteriaceae</taxon>
        <taxon>Salmonella</taxon>
    </lineage>
</organism>
<dbReference type="Pfam" id="PF01039">
    <property type="entry name" value="Carboxyl_trans"/>
    <property type="match status" value="1"/>
</dbReference>
<keyword evidence="1" id="KW-0808">Transferase</keyword>
<dbReference type="InterPro" id="IPR017556">
    <property type="entry name" value="Malonate_beta"/>
</dbReference>
<evidence type="ECO:0000313" key="5">
    <source>
        <dbReference type="EMBL" id="MII79198.1"/>
    </source>
</evidence>
<dbReference type="GO" id="GO:0005975">
    <property type="term" value="P:carbohydrate metabolic process"/>
    <property type="evidence" value="ECO:0007669"/>
    <property type="project" value="InterPro"/>
</dbReference>
<evidence type="ECO:0000313" key="4">
    <source>
        <dbReference type="EMBL" id="ECJ4505347.1"/>
    </source>
</evidence>
<dbReference type="GO" id="GO:0016831">
    <property type="term" value="F:carboxy-lyase activity"/>
    <property type="evidence" value="ECO:0007669"/>
    <property type="project" value="InterPro"/>
</dbReference>
<dbReference type="InterPro" id="IPR029045">
    <property type="entry name" value="ClpP/crotonase-like_dom_sf"/>
</dbReference>
<dbReference type="GO" id="GO:2001295">
    <property type="term" value="P:malonyl-CoA biosynthetic process"/>
    <property type="evidence" value="ECO:0007669"/>
    <property type="project" value="TreeGrafter"/>
</dbReference>
<reference evidence="4" key="1">
    <citation type="submission" date="2018-06" db="EMBL/GenBank/DDBJ databases">
        <authorList>
            <person name="Ashton P.M."/>
            <person name="Dallman T."/>
            <person name="Nair S."/>
            <person name="De Pinna E."/>
            <person name="Peters T."/>
            <person name="Grant K."/>
        </authorList>
    </citation>
    <scope>NUCLEOTIDE SEQUENCE [LARGE SCALE GENOMIC DNA]</scope>
    <source>
        <strain evidence="4">318584</strain>
    </source>
</reference>
<dbReference type="Gene3D" id="3.90.226.10">
    <property type="entry name" value="2-enoyl-CoA Hydratase, Chain A, domain 1"/>
    <property type="match status" value="1"/>
</dbReference>
<dbReference type="EMBL" id="AAIYKG010000005">
    <property type="protein sequence ID" value="ECJ4505347.1"/>
    <property type="molecule type" value="Genomic_DNA"/>
</dbReference>
<evidence type="ECO:0000256" key="1">
    <source>
        <dbReference type="ARBA" id="ARBA00022679"/>
    </source>
</evidence>
<sequence>MRDDRSFIELKARQRAQALLDDGSYRELLDPFEGVMSPWLGAQGIVPQADDGMVVAKGTINGKPAVVVAIEGAFQGGSMGEVSGAKMAAALELAAEDNRNGIPTQAVLSLETGGVRLQEANLGLAAIADIHAAIVDLRRYTPVVGIVAGTVGCFGGMSIAAALCSYLIVTREARLGLNGPQVIEQEAGIEEYDSRDRPFIWSMTGGEIRYQSGLVDALVGDGVNAVKAAMNEALAKGVPAKHRTDNYDWYLDRLSHFDTRKQADAEQIRALFAREVK</sequence>
<dbReference type="InterPro" id="IPR011762">
    <property type="entry name" value="COA_CT_N"/>
</dbReference>
<proteinExistence type="predicted"/>
<keyword evidence="2" id="KW-0812">Transmembrane</keyword>
<feature type="domain" description="CoA carboxyltransferase N-terminal" evidence="3">
    <location>
        <begin position="1"/>
        <end position="242"/>
    </location>
</feature>
<dbReference type="GO" id="GO:0003989">
    <property type="term" value="F:acetyl-CoA carboxylase activity"/>
    <property type="evidence" value="ECO:0007669"/>
    <property type="project" value="TreeGrafter"/>
</dbReference>